<dbReference type="Pfam" id="PF12763">
    <property type="entry name" value="EH"/>
    <property type="match status" value="2"/>
</dbReference>
<feature type="region of interest" description="Disordered" evidence="2">
    <location>
        <begin position="409"/>
        <end position="429"/>
    </location>
</feature>
<feature type="domain" description="EH" evidence="3">
    <location>
        <begin position="260"/>
        <end position="337"/>
    </location>
</feature>
<comment type="caution">
    <text evidence="4">The sequence shown here is derived from an EMBL/GenBank/DDBJ whole genome shotgun (WGS) entry which is preliminary data.</text>
</comment>
<dbReference type="InterPro" id="IPR000261">
    <property type="entry name" value="EH_dom"/>
</dbReference>
<protein>
    <submittedName>
        <fullName evidence="4">Epidermal growth factor receptor pathway substrate</fullName>
    </submittedName>
</protein>
<feature type="region of interest" description="Disordered" evidence="2">
    <location>
        <begin position="32"/>
        <end position="80"/>
    </location>
</feature>
<feature type="compositionally biased region" description="Low complexity" evidence="2">
    <location>
        <begin position="1263"/>
        <end position="1286"/>
    </location>
</feature>
<keyword evidence="5" id="KW-1185">Reference proteome</keyword>
<feature type="compositionally biased region" description="Basic and acidic residues" evidence="2">
    <location>
        <begin position="1133"/>
        <end position="1149"/>
    </location>
</feature>
<feature type="region of interest" description="Disordered" evidence="2">
    <location>
        <begin position="198"/>
        <end position="220"/>
    </location>
</feature>
<feature type="compositionally biased region" description="Basic residues" evidence="2">
    <location>
        <begin position="1150"/>
        <end position="1178"/>
    </location>
</feature>
<dbReference type="EMBL" id="JAOAOG010000297">
    <property type="protein sequence ID" value="KAJ6231925.1"/>
    <property type="molecule type" value="Genomic_DNA"/>
</dbReference>
<evidence type="ECO:0000313" key="5">
    <source>
        <dbReference type="Proteomes" id="UP001150062"/>
    </source>
</evidence>
<feature type="domain" description="EH" evidence="3">
    <location>
        <begin position="93"/>
        <end position="172"/>
    </location>
</feature>
<feature type="coiled-coil region" evidence="1">
    <location>
        <begin position="601"/>
        <end position="712"/>
    </location>
</feature>
<dbReference type="CDD" id="cd00052">
    <property type="entry name" value="EH"/>
    <property type="match status" value="2"/>
</dbReference>
<evidence type="ECO:0000313" key="4">
    <source>
        <dbReference type="EMBL" id="KAJ6231925.1"/>
    </source>
</evidence>
<evidence type="ECO:0000259" key="3">
    <source>
        <dbReference type="PROSITE" id="PS50031"/>
    </source>
</evidence>
<dbReference type="Gene3D" id="1.10.238.10">
    <property type="entry name" value="EF-hand"/>
    <property type="match status" value="2"/>
</dbReference>
<dbReference type="SMART" id="SM00027">
    <property type="entry name" value="EH"/>
    <property type="match status" value="2"/>
</dbReference>
<feature type="compositionally biased region" description="Basic residues" evidence="2">
    <location>
        <begin position="1049"/>
        <end position="1090"/>
    </location>
</feature>
<feature type="compositionally biased region" description="Low complexity" evidence="2">
    <location>
        <begin position="1199"/>
        <end position="1233"/>
    </location>
</feature>
<sequence length="1293" mass="150796">MTNWETSFQGGFDDFKPQQNFVSVNDLSQAFNGLSGPQQNQSFSNLQGNQNQRFQPYNTQPQRYSTNQPMNTNLSQNTQTRNQTIKPEFSNIEEQKFLQLLKQVSSNGSGSISASSCANFLRTTSLPNRILADIWDLADHKKQGFLQIEGFFIAMRAVALYQHHQKLIPELIYKKAPKNESSLLPKIGSLKNIDLNKNTSTSTQQTIKPNSSNNQKTSFKQLPLSSQIEPKQNINTTEVAKPSSSNQNQPLNLLKISQKEHQNYSKTYSQLDINNDGFVTGQNNKVINLMRRSKLDNEILSRIWDLCSDEKKLKIYKNNFILTLHLINCTKIGITIPPNFDINSITFEKKSNENQMNGLGIIKPQSNGINNNQQINSEPFNQQQKTGIQKNNSQKNLFENLFNESQNLTFQKTKSDDTNSKSQKTLSNKEENITIIQNFEETKNNENIKTKEQQQIKEMKIEGAQDIKLVKVIEKNEIENNNEKPKTIINENNKFESLKKLENSYPNEKNNIINKDLNTFESNNNQNDLLLNNSTNNNHNFNQNNEIHNNSNPKTIQNNQMNLYNRNTYQQIQPNGNYNTRKMPNQIIKPNEIEAIDTIAIQKMKKEVKNFNSQLNFYQKEIEKLTSTFQLEKQKEEDVLRNNQYLKLQIKRLNDEKKVLKNNYVFLKNTLENLTYQNIEYKYILDDRMNYNNNEKKRIKNLQKGKKKIQKVLLQRQKILSKINENKKINKYQIEQLSKGFDFQKFLIRPKDKQTTNNLFNNVTNKERGQMAMEVKKQNLSSGVDIELIKPEEHVLYRPEEVFNTFELEKRTNTKQYKNKSEYGDDESELDGFSGGNETTLSDFSESNSVKIFSKAEIETETFSEMTTYITSGETTPKNSVHEIDNLQIKNNSKKHRIEEFDNFDNFSQNDTFNTTNSQINTQKNFDDFGKIASTTQTKNNDHNNLTNFDNFKNETFNNSNTESKKNIKLKNIKNIKIQYKSNRKKSDDLHNHKRGIKKNQEDNKDKAKTKKENTHKSQTKKANTHKTQIKRENINKPQTKTKKENKNKTKIKKEHVTKKKKRNKKIKKVKNKEKKSKKNINHSHKGHKKNKDDHKAKTKTKKENAHKAQTKKENAHKIQTKKENTNKPQTKGKKENKTKTKTKKENKNKTKIKKENVHKKKKIIKKNKNSKKIKIKNSNKNLKNFDSFDDFEKGNKPNQTSNANNNDNKNSKNNNFQNFNDFNNFNSQNIDSNKTDFKDFDKFGDFENKQNDKQSQPKETAFDNFSQNNAFNSSNNQNGFTFDDFGGFEDFK</sequence>
<dbReference type="InterPro" id="IPR011992">
    <property type="entry name" value="EF-hand-dom_pair"/>
</dbReference>
<keyword evidence="4" id="KW-0675">Receptor</keyword>
<feature type="compositionally biased region" description="Basic and acidic residues" evidence="2">
    <location>
        <begin position="1091"/>
        <end position="1126"/>
    </location>
</feature>
<dbReference type="Proteomes" id="UP001150062">
    <property type="component" value="Unassembled WGS sequence"/>
</dbReference>
<evidence type="ECO:0000256" key="2">
    <source>
        <dbReference type="SAM" id="MobiDB-lite"/>
    </source>
</evidence>
<dbReference type="PANTHER" id="PTHR11216:SF174">
    <property type="entry name" value="GH06923P"/>
    <property type="match status" value="1"/>
</dbReference>
<feature type="region of interest" description="Disordered" evidence="2">
    <location>
        <begin position="976"/>
        <end position="1293"/>
    </location>
</feature>
<evidence type="ECO:0000256" key="1">
    <source>
        <dbReference type="SAM" id="Coils"/>
    </source>
</evidence>
<feature type="compositionally biased region" description="Basic residues" evidence="2">
    <location>
        <begin position="1018"/>
        <end position="1029"/>
    </location>
</feature>
<feature type="compositionally biased region" description="Basic and acidic residues" evidence="2">
    <location>
        <begin position="1234"/>
        <end position="1257"/>
    </location>
</feature>
<reference evidence="4" key="1">
    <citation type="submission" date="2022-08" db="EMBL/GenBank/DDBJ databases">
        <title>Novel sulfate-reducing endosymbionts in the free-living metamonad Anaeramoeba.</title>
        <authorList>
            <person name="Jerlstrom-Hultqvist J."/>
            <person name="Cepicka I."/>
            <person name="Gallot-Lavallee L."/>
            <person name="Salas-Leiva D."/>
            <person name="Curtis B.A."/>
            <person name="Zahonova K."/>
            <person name="Pipaliya S."/>
            <person name="Dacks J."/>
            <person name="Roger A.J."/>
        </authorList>
    </citation>
    <scope>NUCLEOTIDE SEQUENCE</scope>
    <source>
        <strain evidence="4">Schooner1</strain>
    </source>
</reference>
<keyword evidence="1" id="KW-0175">Coiled coil</keyword>
<gene>
    <name evidence="4" type="ORF">M0813_05445</name>
</gene>
<feature type="compositionally biased region" description="Basic and acidic residues" evidence="2">
    <location>
        <begin position="999"/>
        <end position="1016"/>
    </location>
</feature>
<dbReference type="PANTHER" id="PTHR11216">
    <property type="entry name" value="EH DOMAIN"/>
    <property type="match status" value="1"/>
</dbReference>
<proteinExistence type="predicted"/>
<name>A0ABQ8XH25_9EUKA</name>
<dbReference type="SUPFAM" id="SSF47473">
    <property type="entry name" value="EF-hand"/>
    <property type="match status" value="2"/>
</dbReference>
<feature type="region of interest" description="Disordered" evidence="2">
    <location>
        <begin position="936"/>
        <end position="963"/>
    </location>
</feature>
<dbReference type="PROSITE" id="PS50031">
    <property type="entry name" value="EH"/>
    <property type="match status" value="2"/>
</dbReference>
<organism evidence="4 5">
    <name type="scientific">Anaeramoeba flamelloides</name>
    <dbReference type="NCBI Taxonomy" id="1746091"/>
    <lineage>
        <taxon>Eukaryota</taxon>
        <taxon>Metamonada</taxon>
        <taxon>Anaeramoebidae</taxon>
        <taxon>Anaeramoeba</taxon>
    </lineage>
</organism>
<accession>A0ABQ8XH25</accession>